<dbReference type="Proteomes" id="UP000428333">
    <property type="component" value="Linkage Group LG05"/>
</dbReference>
<dbReference type="OrthoDB" id="417450at2759"/>
<dbReference type="PANTHER" id="PTHR12329:SF38">
    <property type="entry name" value="BAG FAMILY MOLECULAR CHAPERONE REGULATOR-LIKE PROTEIN"/>
    <property type="match status" value="1"/>
</dbReference>
<evidence type="ECO:0000256" key="1">
    <source>
        <dbReference type="ARBA" id="ARBA00023186"/>
    </source>
</evidence>
<organism evidence="5 6">
    <name type="scientific">Rhododendron williamsianum</name>
    <dbReference type="NCBI Taxonomy" id="262921"/>
    <lineage>
        <taxon>Eukaryota</taxon>
        <taxon>Viridiplantae</taxon>
        <taxon>Streptophyta</taxon>
        <taxon>Embryophyta</taxon>
        <taxon>Tracheophyta</taxon>
        <taxon>Spermatophyta</taxon>
        <taxon>Magnoliopsida</taxon>
        <taxon>eudicotyledons</taxon>
        <taxon>Gunneridae</taxon>
        <taxon>Pentapetalae</taxon>
        <taxon>asterids</taxon>
        <taxon>Ericales</taxon>
        <taxon>Ericaceae</taxon>
        <taxon>Ericoideae</taxon>
        <taxon>Rhodoreae</taxon>
        <taxon>Rhododendron</taxon>
    </lineage>
</organism>
<reference evidence="5 6" key="1">
    <citation type="journal article" date="2019" name="Genome Biol. Evol.">
        <title>The Rhododendron genome and chromosomal organization provide insight into shared whole-genome duplications across the heath family (Ericaceae).</title>
        <authorList>
            <person name="Soza V.L."/>
            <person name="Lindsley D."/>
            <person name="Waalkes A."/>
            <person name="Ramage E."/>
            <person name="Patwardhan R.P."/>
            <person name="Burton J.N."/>
            <person name="Adey A."/>
            <person name="Kumar A."/>
            <person name="Qiu R."/>
            <person name="Shendure J."/>
            <person name="Hall B."/>
        </authorList>
    </citation>
    <scope>NUCLEOTIDE SEQUENCE [LARGE SCALE GENOMIC DNA]</scope>
    <source>
        <strain evidence="5">RSF 1966-606</strain>
    </source>
</reference>
<feature type="compositionally biased region" description="Basic and acidic residues" evidence="3">
    <location>
        <begin position="203"/>
        <end position="212"/>
    </location>
</feature>
<evidence type="ECO:0000259" key="4">
    <source>
        <dbReference type="Pfam" id="PF02179"/>
    </source>
</evidence>
<evidence type="ECO:0000313" key="6">
    <source>
        <dbReference type="Proteomes" id="UP000428333"/>
    </source>
</evidence>
<dbReference type="InterPro" id="IPR036533">
    <property type="entry name" value="BAG_dom_sf"/>
</dbReference>
<name>A0A6A4LYJ6_9ERIC</name>
<accession>A0A6A4LYJ6</accession>
<dbReference type="Gene3D" id="1.20.58.120">
    <property type="entry name" value="BAG domain"/>
    <property type="match status" value="1"/>
</dbReference>
<feature type="non-terminal residue" evidence="5">
    <location>
        <position position="1"/>
    </location>
</feature>
<keyword evidence="1" id="KW-0143">Chaperone</keyword>
<dbReference type="SUPFAM" id="SSF63491">
    <property type="entry name" value="BAG domain"/>
    <property type="match status" value="1"/>
</dbReference>
<dbReference type="GO" id="GO:0000774">
    <property type="term" value="F:adenyl-nucleotide exchange factor activity"/>
    <property type="evidence" value="ECO:0007669"/>
    <property type="project" value="TreeGrafter"/>
</dbReference>
<dbReference type="Pfam" id="PF02179">
    <property type="entry name" value="BAG"/>
    <property type="match status" value="1"/>
</dbReference>
<evidence type="ECO:0000256" key="2">
    <source>
        <dbReference type="SAM" id="Coils"/>
    </source>
</evidence>
<dbReference type="PANTHER" id="PTHR12329">
    <property type="entry name" value="BCL2-ASSOCIATED ATHANOGENE"/>
    <property type="match status" value="1"/>
</dbReference>
<protein>
    <recommendedName>
        <fullName evidence="4">BAG domain-containing protein</fullName>
    </recommendedName>
</protein>
<dbReference type="InterPro" id="IPR003103">
    <property type="entry name" value="BAG_domain"/>
</dbReference>
<comment type="caution">
    <text evidence="5">The sequence shown here is derived from an EMBL/GenBank/DDBJ whole genome shotgun (WGS) entry which is preliminary data.</text>
</comment>
<gene>
    <name evidence="5" type="ORF">C3L33_08587</name>
</gene>
<dbReference type="GO" id="GO:0050821">
    <property type="term" value="P:protein stabilization"/>
    <property type="evidence" value="ECO:0007669"/>
    <property type="project" value="TreeGrafter"/>
</dbReference>
<feature type="coiled-coil region" evidence="2">
    <location>
        <begin position="124"/>
        <end position="151"/>
    </location>
</feature>
<feature type="domain" description="BAG" evidence="4">
    <location>
        <begin position="131"/>
        <end position="198"/>
    </location>
</feature>
<feature type="region of interest" description="Disordered" evidence="3">
    <location>
        <begin position="203"/>
        <end position="241"/>
    </location>
</feature>
<dbReference type="AlphaFoldDB" id="A0A6A4LYJ6"/>
<sequence>MLKKNSKATGMLSLARQSTGGGGLQVAGLEVRPGGMLVQQRNSDQIFSGPKVKVRVKYGSACHEISILPQSSFGNSHFLELLSLALSLAFLDEVGVTNGSKLVLTEDVLSRERRVLESRRSEKIDKASKAIAEIRIEIDKLAKQVSNLELEIYSGRKAKEAVLLNLIELLMSQLLKLDGIVADGEVRRVQKYIETLDLLKTKDAGNEPRHSNEQMPKQMQHHLEQRKQRNSTTQWGTFGSGVAAAPPPFTSSSADNNFRYFFRNPPSHFQ</sequence>
<evidence type="ECO:0000256" key="3">
    <source>
        <dbReference type="SAM" id="MobiDB-lite"/>
    </source>
</evidence>
<dbReference type="EMBL" id="QEFC01001168">
    <property type="protein sequence ID" value="KAE9459567.1"/>
    <property type="molecule type" value="Genomic_DNA"/>
</dbReference>
<keyword evidence="2" id="KW-0175">Coiled coil</keyword>
<dbReference type="GO" id="GO:0051087">
    <property type="term" value="F:protein-folding chaperone binding"/>
    <property type="evidence" value="ECO:0007669"/>
    <property type="project" value="InterPro"/>
</dbReference>
<evidence type="ECO:0000313" key="5">
    <source>
        <dbReference type="EMBL" id="KAE9459567.1"/>
    </source>
</evidence>
<keyword evidence="6" id="KW-1185">Reference proteome</keyword>
<proteinExistence type="predicted"/>
<dbReference type="GO" id="GO:0005737">
    <property type="term" value="C:cytoplasm"/>
    <property type="evidence" value="ECO:0007669"/>
    <property type="project" value="TreeGrafter"/>
</dbReference>
<dbReference type="InterPro" id="IPR039773">
    <property type="entry name" value="BAG_chaperone_regulator"/>
</dbReference>